<keyword evidence="2" id="KW-1185">Reference proteome</keyword>
<dbReference type="WBParaSite" id="Smp_330710.1">
    <property type="protein sequence ID" value="Smp_330710.1"/>
    <property type="gene ID" value="Smp_330710"/>
</dbReference>
<sequence length="88" mass="10273">MVDKSEISATQDVETHHDSKQKKKRNKFIDLTLKELPQSASSDVKFEYICQKYYELYQDQKENSSKNKQFEQSIQQVGLAVHMVQTAC</sequence>
<reference evidence="3" key="2">
    <citation type="submission" date="2019-11" db="UniProtKB">
        <authorList>
            <consortium name="WormBaseParasite"/>
        </authorList>
    </citation>
    <scope>IDENTIFICATION</scope>
    <source>
        <strain evidence="3">Puerto Rican</strain>
    </source>
</reference>
<protein>
    <submittedName>
        <fullName evidence="3">Uncharacterized protein</fullName>
    </submittedName>
</protein>
<dbReference type="InParanoid" id="A0A5K4F7Q5"/>
<dbReference type="Proteomes" id="UP000008854">
    <property type="component" value="Unassembled WGS sequence"/>
</dbReference>
<organism evidence="2 3">
    <name type="scientific">Schistosoma mansoni</name>
    <name type="common">Blood fluke</name>
    <dbReference type="NCBI Taxonomy" id="6183"/>
    <lineage>
        <taxon>Eukaryota</taxon>
        <taxon>Metazoa</taxon>
        <taxon>Spiralia</taxon>
        <taxon>Lophotrochozoa</taxon>
        <taxon>Platyhelminthes</taxon>
        <taxon>Trematoda</taxon>
        <taxon>Digenea</taxon>
        <taxon>Strigeidida</taxon>
        <taxon>Schistosomatoidea</taxon>
        <taxon>Schistosomatidae</taxon>
        <taxon>Schistosoma</taxon>
    </lineage>
</organism>
<reference evidence="2" key="1">
    <citation type="journal article" date="2012" name="PLoS Negl. Trop. Dis.">
        <title>A systematically improved high quality genome and transcriptome of the human blood fluke Schistosoma mansoni.</title>
        <authorList>
            <person name="Protasio A.V."/>
            <person name="Tsai I.J."/>
            <person name="Babbage A."/>
            <person name="Nichol S."/>
            <person name="Hunt M."/>
            <person name="Aslett M.A."/>
            <person name="De Silva N."/>
            <person name="Velarde G.S."/>
            <person name="Anderson T.J."/>
            <person name="Clark R.C."/>
            <person name="Davidson C."/>
            <person name="Dillon G.P."/>
            <person name="Holroyd N.E."/>
            <person name="LoVerde P.T."/>
            <person name="Lloyd C."/>
            <person name="McQuillan J."/>
            <person name="Oliveira G."/>
            <person name="Otto T.D."/>
            <person name="Parker-Manuel S.J."/>
            <person name="Quail M.A."/>
            <person name="Wilson R.A."/>
            <person name="Zerlotini A."/>
            <person name="Dunne D.W."/>
            <person name="Berriman M."/>
        </authorList>
    </citation>
    <scope>NUCLEOTIDE SEQUENCE [LARGE SCALE GENOMIC DNA]</scope>
    <source>
        <strain evidence="2">Puerto Rican</strain>
    </source>
</reference>
<evidence type="ECO:0000256" key="1">
    <source>
        <dbReference type="SAM" id="MobiDB-lite"/>
    </source>
</evidence>
<evidence type="ECO:0000313" key="2">
    <source>
        <dbReference type="Proteomes" id="UP000008854"/>
    </source>
</evidence>
<feature type="region of interest" description="Disordered" evidence="1">
    <location>
        <begin position="1"/>
        <end position="24"/>
    </location>
</feature>
<name>A0A5K4F7Q5_SCHMA</name>
<accession>A0A5K4F7Q5</accession>
<dbReference type="AlphaFoldDB" id="A0A5K4F7Q5"/>
<proteinExistence type="predicted"/>
<evidence type="ECO:0000313" key="3">
    <source>
        <dbReference type="WBParaSite" id="Smp_330710.1"/>
    </source>
</evidence>